<feature type="compositionally biased region" description="Low complexity" evidence="1">
    <location>
        <begin position="83"/>
        <end position="100"/>
    </location>
</feature>
<evidence type="ECO:0000313" key="3">
    <source>
        <dbReference type="EMBL" id="CAB9516671.1"/>
    </source>
</evidence>
<dbReference type="SUPFAM" id="SSF51045">
    <property type="entry name" value="WW domain"/>
    <property type="match status" value="1"/>
</dbReference>
<sequence>MFLAEDGSRMGKQLVRMASKASSCRSWSSISTSASSTDLAASEPVPSTAMIQALIRDLSFWDLIPPVMVQDTFPSPLPKRPLHMQSQQQQCNQPLLQRGSSVREDRRRRSNERERPRGDGTSKGTISDHNNNPNWRPEPVWKTATDPMTGRTYYYDAVTRRTQWEKPTEVRQMEKQKKSQRRKRNKLFFHEMESNILKSLSRGELIPGIPKAKLEPTGPPLEPRNANRNFRTLSRMDDTILAELRDDVVTPEEFDQALRQSMRSTTTKQPQHQRSNSRGRPPLPEPTRSMDRRSRSRSRTQRQAANNTHGEPSSETTSTRTAKALVASRHLPPPTGRSSKPLQQHPEGEDPAMADALAGEHLLDGTIQAEIRALAGGDGDDKSEAVITINSKNHVRRNTGGTIYVNGTMSNPNVEATIKCVCGVYRAHLVQASEERNKHSPVSVMANLDIFNDLYHMPPSVRRNLASSSFTQESLPSLADIVEFYQEFYRRSQMEFDTIIMSLIYVERLIKTTNVVPGPTNWRSVLFSCMVLASKVWDDLSMWNIDFSNVASANSSNNQQAPGLSLFTLQRVNQLELVLLKSLGFNVRVPASEYAKYYFLIRTMLLRSGLLEGAAKPLGKEEAKVLENRTSQYQDSKLGKQQRDRRTKSMFDYTWMDKPSNRQSEGEGSGQCGGPVLKDKVCLEQLVNMR</sequence>
<dbReference type="Pfam" id="PF00134">
    <property type="entry name" value="Cyclin_N"/>
    <property type="match status" value="1"/>
</dbReference>
<evidence type="ECO:0000259" key="2">
    <source>
        <dbReference type="PROSITE" id="PS50020"/>
    </source>
</evidence>
<gene>
    <name evidence="3" type="ORF">SEMRO_799_G204130.1</name>
</gene>
<dbReference type="InterPro" id="IPR036020">
    <property type="entry name" value="WW_dom_sf"/>
</dbReference>
<dbReference type="Gene3D" id="2.20.70.10">
    <property type="match status" value="1"/>
</dbReference>
<feature type="compositionally biased region" description="Basic and acidic residues" evidence="1">
    <location>
        <begin position="101"/>
        <end position="120"/>
    </location>
</feature>
<dbReference type="CDD" id="cd00201">
    <property type="entry name" value="WW"/>
    <property type="match status" value="1"/>
</dbReference>
<feature type="compositionally biased region" description="Polar residues" evidence="1">
    <location>
        <begin position="122"/>
        <end position="134"/>
    </location>
</feature>
<feature type="domain" description="WW" evidence="2">
    <location>
        <begin position="141"/>
        <end position="169"/>
    </location>
</feature>
<evidence type="ECO:0000313" key="4">
    <source>
        <dbReference type="Proteomes" id="UP001153069"/>
    </source>
</evidence>
<dbReference type="PROSITE" id="PS50020">
    <property type="entry name" value="WW_DOMAIN_2"/>
    <property type="match status" value="1"/>
</dbReference>
<organism evidence="3 4">
    <name type="scientific">Seminavis robusta</name>
    <dbReference type="NCBI Taxonomy" id="568900"/>
    <lineage>
        <taxon>Eukaryota</taxon>
        <taxon>Sar</taxon>
        <taxon>Stramenopiles</taxon>
        <taxon>Ochrophyta</taxon>
        <taxon>Bacillariophyta</taxon>
        <taxon>Bacillariophyceae</taxon>
        <taxon>Bacillariophycidae</taxon>
        <taxon>Naviculales</taxon>
        <taxon>Naviculaceae</taxon>
        <taxon>Seminavis</taxon>
    </lineage>
</organism>
<dbReference type="SMART" id="SM00456">
    <property type="entry name" value="WW"/>
    <property type="match status" value="1"/>
</dbReference>
<accession>A0A9N8HJZ1</accession>
<feature type="compositionally biased region" description="Polar residues" evidence="1">
    <location>
        <begin position="260"/>
        <end position="278"/>
    </location>
</feature>
<dbReference type="InterPro" id="IPR036915">
    <property type="entry name" value="Cyclin-like_sf"/>
</dbReference>
<feature type="region of interest" description="Disordered" evidence="1">
    <location>
        <begin position="209"/>
        <end position="230"/>
    </location>
</feature>
<feature type="region of interest" description="Disordered" evidence="1">
    <location>
        <begin position="652"/>
        <end position="672"/>
    </location>
</feature>
<dbReference type="AlphaFoldDB" id="A0A9N8HJZ1"/>
<feature type="region of interest" description="Disordered" evidence="1">
    <location>
        <begin position="260"/>
        <end position="350"/>
    </location>
</feature>
<dbReference type="PANTHER" id="PTHR14248">
    <property type="entry name" value="CYCLIN Y, ISOFORM A"/>
    <property type="match status" value="1"/>
</dbReference>
<feature type="compositionally biased region" description="Polar residues" evidence="1">
    <location>
        <begin position="303"/>
        <end position="321"/>
    </location>
</feature>
<feature type="region of interest" description="Disordered" evidence="1">
    <location>
        <begin position="75"/>
        <end position="143"/>
    </location>
</feature>
<dbReference type="PROSITE" id="PS01159">
    <property type="entry name" value="WW_DOMAIN_1"/>
    <property type="match status" value="1"/>
</dbReference>
<name>A0A9N8HJZ1_9STRA</name>
<dbReference type="EMBL" id="CAICTM010000798">
    <property type="protein sequence ID" value="CAB9516671.1"/>
    <property type="molecule type" value="Genomic_DNA"/>
</dbReference>
<reference evidence="3" key="1">
    <citation type="submission" date="2020-06" db="EMBL/GenBank/DDBJ databases">
        <authorList>
            <consortium name="Plant Systems Biology data submission"/>
        </authorList>
    </citation>
    <scope>NUCLEOTIDE SEQUENCE</scope>
    <source>
        <strain evidence="3">D6</strain>
    </source>
</reference>
<protein>
    <submittedName>
        <fullName evidence="3">Cyclin</fullName>
    </submittedName>
</protein>
<dbReference type="InterPro" id="IPR006671">
    <property type="entry name" value="Cyclin_N"/>
</dbReference>
<evidence type="ECO:0000256" key="1">
    <source>
        <dbReference type="SAM" id="MobiDB-lite"/>
    </source>
</evidence>
<dbReference type="Pfam" id="PF00397">
    <property type="entry name" value="WW"/>
    <property type="match status" value="1"/>
</dbReference>
<keyword evidence="4" id="KW-1185">Reference proteome</keyword>
<comment type="caution">
    <text evidence="3">The sequence shown here is derived from an EMBL/GenBank/DDBJ whole genome shotgun (WGS) entry which is preliminary data.</text>
</comment>
<dbReference type="CDD" id="cd20540">
    <property type="entry name" value="CYCLIN_CCNY_like"/>
    <property type="match status" value="1"/>
</dbReference>
<dbReference type="Proteomes" id="UP001153069">
    <property type="component" value="Unassembled WGS sequence"/>
</dbReference>
<proteinExistence type="predicted"/>
<dbReference type="Gene3D" id="1.10.472.10">
    <property type="entry name" value="Cyclin-like"/>
    <property type="match status" value="1"/>
</dbReference>
<dbReference type="OrthoDB" id="10250320at2759"/>
<dbReference type="InterPro" id="IPR001202">
    <property type="entry name" value="WW_dom"/>
</dbReference>
<dbReference type="SUPFAM" id="SSF47954">
    <property type="entry name" value="Cyclin-like"/>
    <property type="match status" value="1"/>
</dbReference>